<dbReference type="PANTHER" id="PTHR34072">
    <property type="entry name" value="ENZYMATIC POLYPROTEIN-RELATED"/>
    <property type="match status" value="1"/>
</dbReference>
<dbReference type="Gene3D" id="3.30.70.270">
    <property type="match status" value="1"/>
</dbReference>
<dbReference type="InterPro" id="IPR043502">
    <property type="entry name" value="DNA/RNA_pol_sf"/>
</dbReference>
<accession>A0ABQ8LGU5</accession>
<dbReference type="EMBL" id="JACTAM010000024">
    <property type="protein sequence ID" value="KAI2649167.1"/>
    <property type="molecule type" value="Genomic_DNA"/>
</dbReference>
<dbReference type="Proteomes" id="UP000830375">
    <property type="component" value="Unassembled WGS sequence"/>
</dbReference>
<comment type="caution">
    <text evidence="2">The sequence shown here is derived from an EMBL/GenBank/DDBJ whole genome shotgun (WGS) entry which is preliminary data.</text>
</comment>
<evidence type="ECO:0000313" key="3">
    <source>
        <dbReference type="Proteomes" id="UP000830375"/>
    </source>
</evidence>
<protein>
    <submittedName>
        <fullName evidence="2">Retrovirus-related Pol polyprotein from transposon opus</fullName>
    </submittedName>
</protein>
<reference evidence="2 3" key="1">
    <citation type="submission" date="2022-01" db="EMBL/GenBank/DDBJ databases">
        <title>A high-quality chromosome-level genome assembly of rohu carp, Labeo rohita.</title>
        <authorList>
            <person name="Arick M.A. II"/>
            <person name="Hsu C.-Y."/>
            <person name="Magbanua Z."/>
            <person name="Pechanova O."/>
            <person name="Grover C."/>
            <person name="Miller E."/>
            <person name="Thrash A."/>
            <person name="Ezzel L."/>
            <person name="Alam S."/>
            <person name="Benzie J."/>
            <person name="Hamilton M."/>
            <person name="Karsi A."/>
            <person name="Lawrence M.L."/>
            <person name="Peterson D.G."/>
        </authorList>
    </citation>
    <scope>NUCLEOTIDE SEQUENCE [LARGE SCALE GENOMIC DNA]</scope>
    <source>
        <strain evidence="3">BAU-BD-2019</strain>
        <tissue evidence="2">Blood</tissue>
    </source>
</reference>
<sequence length="537" mass="58705">MGGVSVLCLVDNGSMVSTITESCFCEYFEPWDQERLKTCQWLQLRAANGLSIPYIGYIELDVELCGKLVPKCGVLVVRDPPDGICAQAPGVLAMNILGRCYQELFGQYGPSLFDSPSVLGASQVVFQVLQHCHQASLQLPTEVMGKVKVRGPRASRIPGGVIKLVAATCSEKFSSGVALFEPLESGLPAGLLASPALIRVTRGTVYVPVVNVGTIDALLFPRRVIGTLTRVDVVSPPSGVTEIRPFLGTVCSIGSQVGAPAVQEQMDAVDLSSLAEEKQNKVRALLRKYQSIFSTGEGDLGCTDLILRDIPLLDDVPVRNGYSNEIGCLLDCATPPSSIWNGWRLFWADWNGVSTDPSKVLAVAQWRRPSSATELRSFLGFASYNRRFVEGFAKIAAPLHRLGADFSGSKAWSRQCEESFEELKVRLTTALVLAYADFSQPFILEVDASYGELGAVLSQEQEGQVRPIAYASRSLRPTECNMSNYSSMKWDFVALKWAMTEKFREYLLGSRCVVFTDNNPLSHLSMAKLGATEQRSR</sequence>
<proteinExistence type="predicted"/>
<name>A0ABQ8LGU5_LABRO</name>
<dbReference type="InterPro" id="IPR043128">
    <property type="entry name" value="Rev_trsase/Diguanyl_cyclase"/>
</dbReference>
<dbReference type="Gene3D" id="3.10.20.370">
    <property type="match status" value="1"/>
</dbReference>
<evidence type="ECO:0000259" key="1">
    <source>
        <dbReference type="Pfam" id="PF17919"/>
    </source>
</evidence>
<gene>
    <name evidence="2" type="ORF">H4Q32_020388</name>
</gene>
<feature type="domain" description="Reverse transcriptase/retrotransposon-derived protein RNase H-like" evidence="1">
    <location>
        <begin position="412"/>
        <end position="513"/>
    </location>
</feature>
<dbReference type="Pfam" id="PF17919">
    <property type="entry name" value="RT_RNaseH_2"/>
    <property type="match status" value="1"/>
</dbReference>
<dbReference type="PANTHER" id="PTHR34072:SF49">
    <property type="entry name" value="RIBONUCLEASE H"/>
    <property type="match status" value="1"/>
</dbReference>
<organism evidence="2 3">
    <name type="scientific">Labeo rohita</name>
    <name type="common">Indian major carp</name>
    <name type="synonym">Cyprinus rohita</name>
    <dbReference type="NCBI Taxonomy" id="84645"/>
    <lineage>
        <taxon>Eukaryota</taxon>
        <taxon>Metazoa</taxon>
        <taxon>Chordata</taxon>
        <taxon>Craniata</taxon>
        <taxon>Vertebrata</taxon>
        <taxon>Euteleostomi</taxon>
        <taxon>Actinopterygii</taxon>
        <taxon>Neopterygii</taxon>
        <taxon>Teleostei</taxon>
        <taxon>Ostariophysi</taxon>
        <taxon>Cypriniformes</taxon>
        <taxon>Cyprinidae</taxon>
        <taxon>Labeoninae</taxon>
        <taxon>Labeonini</taxon>
        <taxon>Labeo</taxon>
    </lineage>
</organism>
<dbReference type="InterPro" id="IPR041577">
    <property type="entry name" value="RT_RNaseH_2"/>
</dbReference>
<dbReference type="SUPFAM" id="SSF56672">
    <property type="entry name" value="DNA/RNA polymerases"/>
    <property type="match status" value="1"/>
</dbReference>
<evidence type="ECO:0000313" key="2">
    <source>
        <dbReference type="EMBL" id="KAI2649167.1"/>
    </source>
</evidence>
<keyword evidence="3" id="KW-1185">Reference proteome</keyword>